<feature type="region of interest" description="Disordered" evidence="1">
    <location>
        <begin position="171"/>
        <end position="279"/>
    </location>
</feature>
<dbReference type="Proteomes" id="UP000784294">
    <property type="component" value="Unassembled WGS sequence"/>
</dbReference>
<evidence type="ECO:0000313" key="2">
    <source>
        <dbReference type="EMBL" id="VEL20043.1"/>
    </source>
</evidence>
<name>A0A448WTQ2_9PLAT</name>
<accession>A0A448WTQ2</accession>
<comment type="caution">
    <text evidence="2">The sequence shown here is derived from an EMBL/GenBank/DDBJ whole genome shotgun (WGS) entry which is preliminary data.</text>
</comment>
<feature type="compositionally biased region" description="Polar residues" evidence="1">
    <location>
        <begin position="209"/>
        <end position="218"/>
    </location>
</feature>
<dbReference type="AlphaFoldDB" id="A0A448WTQ2"/>
<dbReference type="EMBL" id="CAAALY010044448">
    <property type="protein sequence ID" value="VEL20043.1"/>
    <property type="molecule type" value="Genomic_DNA"/>
</dbReference>
<evidence type="ECO:0000313" key="3">
    <source>
        <dbReference type="Proteomes" id="UP000784294"/>
    </source>
</evidence>
<keyword evidence="3" id="KW-1185">Reference proteome</keyword>
<feature type="compositionally biased region" description="Gly residues" evidence="1">
    <location>
        <begin position="27"/>
        <end position="53"/>
    </location>
</feature>
<feature type="compositionally biased region" description="Acidic residues" evidence="1">
    <location>
        <begin position="232"/>
        <end position="245"/>
    </location>
</feature>
<sequence>MLKKRKRRKVNRRHTEPGLGANESASPGGGGSSGSGVGGTPTGATGSGGGGGANSNSGTAAGGGFGSGGFGGVVSSGVDGITSGSNLRTVGSHAAVGVDDVPLPVPTSCEASASSGVCPGGIGVAPCKDSVRSDWITTFSGADSKNQVIETVSNVNTNILPTSYLAPFSTTVSPPSSATSISSSSSSSSPSDAPNSSHCPASPFDTGALSLSSPQQATWIPRLENPTAVDVDNGDADVDDDDDSRETESAERSISSRLLAPLASSPRPNPLPLRVSTSGREIGPILPQRARSKISGISSPQSCNITETTPQLTTMPSPDLAVQLTGHGETFDDIDAIM</sequence>
<gene>
    <name evidence="2" type="ORF">PXEA_LOCUS13483</name>
</gene>
<feature type="region of interest" description="Disordered" evidence="1">
    <location>
        <begin position="1"/>
        <end position="58"/>
    </location>
</feature>
<feature type="compositionally biased region" description="Low complexity" evidence="1">
    <location>
        <begin position="252"/>
        <end position="266"/>
    </location>
</feature>
<feature type="compositionally biased region" description="Basic residues" evidence="1">
    <location>
        <begin position="1"/>
        <end position="12"/>
    </location>
</feature>
<organism evidence="2 3">
    <name type="scientific">Protopolystoma xenopodis</name>
    <dbReference type="NCBI Taxonomy" id="117903"/>
    <lineage>
        <taxon>Eukaryota</taxon>
        <taxon>Metazoa</taxon>
        <taxon>Spiralia</taxon>
        <taxon>Lophotrochozoa</taxon>
        <taxon>Platyhelminthes</taxon>
        <taxon>Monogenea</taxon>
        <taxon>Polyopisthocotylea</taxon>
        <taxon>Polystomatidea</taxon>
        <taxon>Polystomatidae</taxon>
        <taxon>Protopolystoma</taxon>
    </lineage>
</organism>
<protein>
    <submittedName>
        <fullName evidence="2">Uncharacterized protein</fullName>
    </submittedName>
</protein>
<reference evidence="2" key="1">
    <citation type="submission" date="2018-11" db="EMBL/GenBank/DDBJ databases">
        <authorList>
            <consortium name="Pathogen Informatics"/>
        </authorList>
    </citation>
    <scope>NUCLEOTIDE SEQUENCE</scope>
</reference>
<feature type="compositionally biased region" description="Low complexity" evidence="1">
    <location>
        <begin position="171"/>
        <end position="197"/>
    </location>
</feature>
<evidence type="ECO:0000256" key="1">
    <source>
        <dbReference type="SAM" id="MobiDB-lite"/>
    </source>
</evidence>
<proteinExistence type="predicted"/>